<dbReference type="PRINTS" id="PR00455">
    <property type="entry name" value="HTHTETR"/>
</dbReference>
<dbReference type="PANTHER" id="PTHR43479">
    <property type="entry name" value="ACREF/ENVCD OPERON REPRESSOR-RELATED"/>
    <property type="match status" value="1"/>
</dbReference>
<dbReference type="EMBL" id="BAAAEM010000002">
    <property type="protein sequence ID" value="GAA0479282.1"/>
    <property type="molecule type" value="Genomic_DNA"/>
</dbReference>
<dbReference type="InterPro" id="IPR001647">
    <property type="entry name" value="HTH_TetR"/>
</dbReference>
<dbReference type="Proteomes" id="UP001500713">
    <property type="component" value="Unassembled WGS sequence"/>
</dbReference>
<dbReference type="InterPro" id="IPR041478">
    <property type="entry name" value="TetR_C_27"/>
</dbReference>
<dbReference type="InterPro" id="IPR050624">
    <property type="entry name" value="HTH-type_Tx_Regulator"/>
</dbReference>
<reference evidence="4 5" key="1">
    <citation type="journal article" date="2019" name="Int. J. Syst. Evol. Microbiol.">
        <title>The Global Catalogue of Microorganisms (GCM) 10K type strain sequencing project: providing services to taxonomists for standard genome sequencing and annotation.</title>
        <authorList>
            <consortium name="The Broad Institute Genomics Platform"/>
            <consortium name="The Broad Institute Genome Sequencing Center for Infectious Disease"/>
            <person name="Wu L."/>
            <person name="Ma J."/>
        </authorList>
    </citation>
    <scope>NUCLEOTIDE SEQUENCE [LARGE SCALE GENOMIC DNA]</scope>
    <source>
        <strain evidence="4 5">JCM 14162</strain>
    </source>
</reference>
<name>A0ABN1AL69_9SPHN</name>
<organism evidence="4 5">
    <name type="scientific">Parasphingorhabdus litoris</name>
    <dbReference type="NCBI Taxonomy" id="394733"/>
    <lineage>
        <taxon>Bacteria</taxon>
        <taxon>Pseudomonadati</taxon>
        <taxon>Pseudomonadota</taxon>
        <taxon>Alphaproteobacteria</taxon>
        <taxon>Sphingomonadales</taxon>
        <taxon>Sphingomonadaceae</taxon>
        <taxon>Parasphingorhabdus</taxon>
    </lineage>
</organism>
<evidence type="ECO:0000256" key="1">
    <source>
        <dbReference type="ARBA" id="ARBA00023125"/>
    </source>
</evidence>
<dbReference type="Pfam" id="PF17935">
    <property type="entry name" value="TetR_C_27"/>
    <property type="match status" value="1"/>
</dbReference>
<evidence type="ECO:0000313" key="4">
    <source>
        <dbReference type="EMBL" id="GAA0479282.1"/>
    </source>
</evidence>
<dbReference type="RefSeq" id="WP_229954516.1">
    <property type="nucleotide sequence ID" value="NZ_BAAAEM010000002.1"/>
</dbReference>
<sequence>MPRPETDIEAGREKLIQTAEAIIRERGAINFTITDLAAEAGMSQSNVYRFFENKDELAEAMAGRWFAELITIIEDLIEADMPARQKLYEFFARRLLIKRTRFEEDPDLFRSYMELGDQHFEVIRGYVDLTDHYMAIILAEAMEEGYFEGLELDKIVSLVNTMVQPFCNPNLMMNMMHLADEERLHQVIDTILMGLKAHSEDAPKKAKLHIAS</sequence>
<proteinExistence type="predicted"/>
<gene>
    <name evidence="4" type="ORF">GCM10009096_21670</name>
</gene>
<dbReference type="InterPro" id="IPR009057">
    <property type="entry name" value="Homeodomain-like_sf"/>
</dbReference>
<dbReference type="Pfam" id="PF00440">
    <property type="entry name" value="TetR_N"/>
    <property type="match status" value="1"/>
</dbReference>
<feature type="DNA-binding region" description="H-T-H motif" evidence="2">
    <location>
        <begin position="32"/>
        <end position="51"/>
    </location>
</feature>
<evidence type="ECO:0000313" key="5">
    <source>
        <dbReference type="Proteomes" id="UP001500713"/>
    </source>
</evidence>
<keyword evidence="1 2" id="KW-0238">DNA-binding</keyword>
<evidence type="ECO:0000259" key="3">
    <source>
        <dbReference type="PROSITE" id="PS50977"/>
    </source>
</evidence>
<dbReference type="PANTHER" id="PTHR43479:SF11">
    <property type="entry name" value="ACREF_ENVCD OPERON REPRESSOR-RELATED"/>
    <property type="match status" value="1"/>
</dbReference>
<dbReference type="SUPFAM" id="SSF46689">
    <property type="entry name" value="Homeodomain-like"/>
    <property type="match status" value="1"/>
</dbReference>
<dbReference type="PROSITE" id="PS50977">
    <property type="entry name" value="HTH_TETR_2"/>
    <property type="match status" value="1"/>
</dbReference>
<feature type="domain" description="HTH tetR-type" evidence="3">
    <location>
        <begin position="9"/>
        <end position="69"/>
    </location>
</feature>
<dbReference type="Gene3D" id="1.10.357.10">
    <property type="entry name" value="Tetracycline Repressor, domain 2"/>
    <property type="match status" value="1"/>
</dbReference>
<keyword evidence="5" id="KW-1185">Reference proteome</keyword>
<protein>
    <submittedName>
        <fullName evidence="4">TetR family transcriptional regulator</fullName>
    </submittedName>
</protein>
<accession>A0ABN1AL69</accession>
<evidence type="ECO:0000256" key="2">
    <source>
        <dbReference type="PROSITE-ProRule" id="PRU00335"/>
    </source>
</evidence>
<comment type="caution">
    <text evidence="4">The sequence shown here is derived from an EMBL/GenBank/DDBJ whole genome shotgun (WGS) entry which is preliminary data.</text>
</comment>